<dbReference type="Gene3D" id="2.40.440.10">
    <property type="entry name" value="L,D-transpeptidase catalytic domain-like"/>
    <property type="match status" value="1"/>
</dbReference>
<proteinExistence type="inferred from homology"/>
<evidence type="ECO:0000313" key="12">
    <source>
        <dbReference type="EMBL" id="CUO00726.1"/>
    </source>
</evidence>
<dbReference type="GO" id="GO:0008360">
    <property type="term" value="P:regulation of cell shape"/>
    <property type="evidence" value="ECO:0007669"/>
    <property type="project" value="UniProtKB-UniRule"/>
</dbReference>
<keyword evidence="8 9" id="KW-0961">Cell wall biogenesis/degradation</keyword>
<keyword evidence="3" id="KW-0328">Glycosyltransferase</keyword>
<evidence type="ECO:0000256" key="10">
    <source>
        <dbReference type="SAM" id="SignalP"/>
    </source>
</evidence>
<organism evidence="12 13">
    <name type="scientific">Mitsuokella jalaludinii</name>
    <dbReference type="NCBI Taxonomy" id="187979"/>
    <lineage>
        <taxon>Bacteria</taxon>
        <taxon>Bacillati</taxon>
        <taxon>Bacillota</taxon>
        <taxon>Negativicutes</taxon>
        <taxon>Selenomonadales</taxon>
        <taxon>Selenomonadaceae</taxon>
        <taxon>Mitsuokella</taxon>
    </lineage>
</organism>
<dbReference type="InterPro" id="IPR050979">
    <property type="entry name" value="LD-transpeptidase"/>
</dbReference>
<dbReference type="Proteomes" id="UP000095546">
    <property type="component" value="Unassembled WGS sequence"/>
</dbReference>
<dbReference type="STRING" id="187979.ERS852385_01910"/>
<name>A0A174BMC5_9FIRM</name>
<evidence type="ECO:0000259" key="11">
    <source>
        <dbReference type="PROSITE" id="PS52029"/>
    </source>
</evidence>
<evidence type="ECO:0000256" key="3">
    <source>
        <dbReference type="ARBA" id="ARBA00022676"/>
    </source>
</evidence>
<accession>A0A174BMC5</accession>
<dbReference type="GO" id="GO:0016757">
    <property type="term" value="F:glycosyltransferase activity"/>
    <property type="evidence" value="ECO:0007669"/>
    <property type="project" value="UniProtKB-KW"/>
</dbReference>
<feature type="signal peptide" evidence="10">
    <location>
        <begin position="1"/>
        <end position="24"/>
    </location>
</feature>
<gene>
    <name evidence="12" type="primary">erfK</name>
    <name evidence="12" type="ORF">ERS852385_01910</name>
</gene>
<comment type="similarity">
    <text evidence="2">Belongs to the YkuD family.</text>
</comment>
<evidence type="ECO:0000256" key="2">
    <source>
        <dbReference type="ARBA" id="ARBA00005992"/>
    </source>
</evidence>
<dbReference type="PROSITE" id="PS52029">
    <property type="entry name" value="LD_TPASE"/>
    <property type="match status" value="1"/>
</dbReference>
<dbReference type="EMBL" id="CYYU01000019">
    <property type="protein sequence ID" value="CUO00726.1"/>
    <property type="molecule type" value="Genomic_DNA"/>
</dbReference>
<protein>
    <submittedName>
        <fullName evidence="12">Probable L,D-transpeptidase ErfK/SrfK</fullName>
        <ecNumber evidence="12">2.-.-.-</ecNumber>
    </submittedName>
</protein>
<dbReference type="InterPro" id="IPR038063">
    <property type="entry name" value="Transpep_catalytic_dom"/>
</dbReference>
<keyword evidence="4 12" id="KW-0808">Transferase</keyword>
<comment type="pathway">
    <text evidence="1 9">Cell wall biogenesis; peptidoglycan biosynthesis.</text>
</comment>
<sequence>MWKKVCAGMLSAALLTGAAGTVFAADANDDVVSLVTQPGQPLVTTTKAETTAAAPAKETAAKAEAPAKVELADRLVINLAARSIAAIRDNQKVALYPIGPGKVSTPTPTGYYKVIDKEINPTWTDPGSATSIPSGPDNPLGYRWIGIGGNYGIHGTNHPDSVGHYVSNGCIRMHEEDVEKIYDMVEVGTPVDITYNRVVVEKTPDDQIAYYIYPDGYGWQNVTAADVNKWLAGYGVADFVTDADVEQKIQASDGNPTYIAKVYPLYVNGQKLKGKAVVQDDITYLPAVDLAEAAKVSLGWKPDEKVLVSSYGQAVGYKKKDTLYCNADDAATLYHLDGGLNAGKFELKTAKKQEVVPVVENGKSVESGAAKTDAEVYAEATKETAKDVKDAKAAVKDAKAAAKEVKAEAKAK</sequence>
<evidence type="ECO:0000256" key="1">
    <source>
        <dbReference type="ARBA" id="ARBA00004752"/>
    </source>
</evidence>
<feature type="active site" description="Proton donor/acceptor" evidence="9">
    <location>
        <position position="154"/>
    </location>
</feature>
<dbReference type="EC" id="2.-.-.-" evidence="12"/>
<feature type="chain" id="PRO_5008018559" evidence="10">
    <location>
        <begin position="25"/>
        <end position="412"/>
    </location>
</feature>
<dbReference type="Pfam" id="PF03734">
    <property type="entry name" value="YkuD"/>
    <property type="match status" value="1"/>
</dbReference>
<dbReference type="PANTHER" id="PTHR30582:SF24">
    <property type="entry name" value="L,D-TRANSPEPTIDASE ERFK_SRFK-RELATED"/>
    <property type="match status" value="1"/>
</dbReference>
<dbReference type="RefSeq" id="WP_055162521.1">
    <property type="nucleotide sequence ID" value="NZ_CABIWZ010000019.1"/>
</dbReference>
<keyword evidence="10" id="KW-0732">Signal</keyword>
<reference evidence="12 13" key="1">
    <citation type="submission" date="2015-09" db="EMBL/GenBank/DDBJ databases">
        <authorList>
            <consortium name="Pathogen Informatics"/>
        </authorList>
    </citation>
    <scope>NUCLEOTIDE SEQUENCE [LARGE SCALE GENOMIC DNA]</scope>
    <source>
        <strain evidence="12 13">2789STDY5608828</strain>
    </source>
</reference>
<keyword evidence="6 9" id="KW-0133">Cell shape</keyword>
<dbReference type="eggNOG" id="COG1376">
    <property type="taxonomic scope" value="Bacteria"/>
</dbReference>
<dbReference type="GO" id="GO:0071555">
    <property type="term" value="P:cell wall organization"/>
    <property type="evidence" value="ECO:0007669"/>
    <property type="project" value="UniProtKB-UniRule"/>
</dbReference>
<dbReference type="CDD" id="cd16913">
    <property type="entry name" value="YkuD_like"/>
    <property type="match status" value="1"/>
</dbReference>
<feature type="active site" description="Nucleophile" evidence="9">
    <location>
        <position position="170"/>
    </location>
</feature>
<dbReference type="GO" id="GO:0018104">
    <property type="term" value="P:peptidoglycan-protein cross-linking"/>
    <property type="evidence" value="ECO:0007669"/>
    <property type="project" value="TreeGrafter"/>
</dbReference>
<dbReference type="SUPFAM" id="SSF141523">
    <property type="entry name" value="L,D-transpeptidase catalytic domain-like"/>
    <property type="match status" value="1"/>
</dbReference>
<dbReference type="GO" id="GO:0071972">
    <property type="term" value="F:peptidoglycan L,D-transpeptidase activity"/>
    <property type="evidence" value="ECO:0007669"/>
    <property type="project" value="TreeGrafter"/>
</dbReference>
<evidence type="ECO:0000256" key="9">
    <source>
        <dbReference type="PROSITE-ProRule" id="PRU01373"/>
    </source>
</evidence>
<dbReference type="UniPathway" id="UPA00219"/>
<evidence type="ECO:0000256" key="7">
    <source>
        <dbReference type="ARBA" id="ARBA00022984"/>
    </source>
</evidence>
<evidence type="ECO:0000256" key="8">
    <source>
        <dbReference type="ARBA" id="ARBA00023316"/>
    </source>
</evidence>
<keyword evidence="5" id="KW-0378">Hydrolase</keyword>
<keyword evidence="13" id="KW-1185">Reference proteome</keyword>
<dbReference type="AlphaFoldDB" id="A0A174BMC5"/>
<evidence type="ECO:0000256" key="5">
    <source>
        <dbReference type="ARBA" id="ARBA00022801"/>
    </source>
</evidence>
<evidence type="ECO:0000256" key="6">
    <source>
        <dbReference type="ARBA" id="ARBA00022960"/>
    </source>
</evidence>
<dbReference type="GO" id="GO:0005576">
    <property type="term" value="C:extracellular region"/>
    <property type="evidence" value="ECO:0007669"/>
    <property type="project" value="TreeGrafter"/>
</dbReference>
<evidence type="ECO:0000256" key="4">
    <source>
        <dbReference type="ARBA" id="ARBA00022679"/>
    </source>
</evidence>
<keyword evidence="7 9" id="KW-0573">Peptidoglycan synthesis</keyword>
<dbReference type="InterPro" id="IPR005490">
    <property type="entry name" value="LD_TPept_cat_dom"/>
</dbReference>
<dbReference type="PANTHER" id="PTHR30582">
    <property type="entry name" value="L,D-TRANSPEPTIDASE"/>
    <property type="match status" value="1"/>
</dbReference>
<evidence type="ECO:0000313" key="13">
    <source>
        <dbReference type="Proteomes" id="UP000095546"/>
    </source>
</evidence>
<feature type="domain" description="L,D-TPase catalytic" evidence="11">
    <location>
        <begin position="73"/>
        <end position="194"/>
    </location>
</feature>